<gene>
    <name evidence="2" type="ORF">AB8O55_14450</name>
</gene>
<keyword evidence="1" id="KW-1133">Transmembrane helix</keyword>
<accession>A0ABV4CHS3</accession>
<dbReference type="RefSeq" id="WP_345367240.1">
    <property type="nucleotide sequence ID" value="NZ_BAABII010000018.1"/>
</dbReference>
<feature type="transmembrane region" description="Helical" evidence="1">
    <location>
        <begin position="95"/>
        <end position="115"/>
    </location>
</feature>
<comment type="caution">
    <text evidence="2">The sequence shown here is derived from an EMBL/GenBank/DDBJ whole genome shotgun (WGS) entry which is preliminary data.</text>
</comment>
<sequence>MMASPLLQWALTALFAGTAAWSVARLVAARTGPAERISALCHLGMGAAMLAMVWVHLPVVPQVVAFAIAALWFAVRALVGPRWRDEFQHPRIAHLHHAATMGAMVWMAATMPVLMRASSGGGHQHHHAAGAQVALAPEAAAVPAAITAVTAVLAGYFVLSCLPWLSTAFDLGRTLPAPTGPAGRRALDHACHGAMSFGMGAAFLGLL</sequence>
<keyword evidence="3" id="KW-1185">Reference proteome</keyword>
<feature type="transmembrane region" description="Helical" evidence="1">
    <location>
        <begin position="144"/>
        <end position="165"/>
    </location>
</feature>
<reference evidence="2 3" key="1">
    <citation type="submission" date="2024-08" db="EMBL/GenBank/DDBJ databases">
        <title>Genome mining of Saccharopolyspora cebuensis PGLac3 from Nigerian medicinal plant.</title>
        <authorList>
            <person name="Ezeobiora C.E."/>
            <person name="Igbokwe N.H."/>
            <person name="Amin D.H."/>
            <person name="Mendie U.E."/>
        </authorList>
    </citation>
    <scope>NUCLEOTIDE SEQUENCE [LARGE SCALE GENOMIC DNA]</scope>
    <source>
        <strain evidence="2 3">PGLac3</strain>
    </source>
</reference>
<protein>
    <submittedName>
        <fullName evidence="2">DUF5134 domain-containing protein</fullName>
    </submittedName>
</protein>
<dbReference type="InterPro" id="IPR033458">
    <property type="entry name" value="DUF5134"/>
</dbReference>
<dbReference type="EMBL" id="JBGEHV010000023">
    <property type="protein sequence ID" value="MEY8040603.1"/>
    <property type="molecule type" value="Genomic_DNA"/>
</dbReference>
<name>A0ABV4CHS3_9PSEU</name>
<keyword evidence="1" id="KW-0812">Transmembrane</keyword>
<keyword evidence="1" id="KW-0472">Membrane</keyword>
<dbReference type="Proteomes" id="UP001564626">
    <property type="component" value="Unassembled WGS sequence"/>
</dbReference>
<evidence type="ECO:0000256" key="1">
    <source>
        <dbReference type="SAM" id="Phobius"/>
    </source>
</evidence>
<feature type="transmembrane region" description="Helical" evidence="1">
    <location>
        <begin position="53"/>
        <end position="75"/>
    </location>
</feature>
<evidence type="ECO:0000313" key="3">
    <source>
        <dbReference type="Proteomes" id="UP001564626"/>
    </source>
</evidence>
<proteinExistence type="predicted"/>
<evidence type="ECO:0000313" key="2">
    <source>
        <dbReference type="EMBL" id="MEY8040603.1"/>
    </source>
</evidence>
<dbReference type="Pfam" id="PF17197">
    <property type="entry name" value="DUF5134"/>
    <property type="match status" value="1"/>
</dbReference>
<organism evidence="2 3">
    <name type="scientific">Saccharopolyspora cebuensis</name>
    <dbReference type="NCBI Taxonomy" id="418759"/>
    <lineage>
        <taxon>Bacteria</taxon>
        <taxon>Bacillati</taxon>
        <taxon>Actinomycetota</taxon>
        <taxon>Actinomycetes</taxon>
        <taxon>Pseudonocardiales</taxon>
        <taxon>Pseudonocardiaceae</taxon>
        <taxon>Saccharopolyspora</taxon>
    </lineage>
</organism>